<dbReference type="InterPro" id="IPR015919">
    <property type="entry name" value="Cadherin-like_sf"/>
</dbReference>
<dbReference type="GO" id="GO:0005886">
    <property type="term" value="C:plasma membrane"/>
    <property type="evidence" value="ECO:0007669"/>
    <property type="project" value="TreeGrafter"/>
</dbReference>
<dbReference type="GO" id="GO:0005509">
    <property type="term" value="F:calcium ion binding"/>
    <property type="evidence" value="ECO:0007669"/>
    <property type="project" value="InterPro"/>
</dbReference>
<sequence length="1295" mass="135010">MLAQFQGDFAPGNWSFVSDNSDAFLDLSGSPDEVRLVGGNDEVEGDTDYTISVVGSGEVKFRWSYFSTDVDGASYDPAGYLLNGTFTPLVDTGGPPSQSGEMVVTVAEGDVFGFRVHTEDGALGAGELTITDFSPFRNSSPVIDQQNAVYIGQNASAFDVDLTGISAGIGEAQEITLTATSDNAGLIPNPVVAYASPGSLGTLTITPAAGVTGEAVITVTVMDDGGTDNGGVDTYQMHFTIQVQANFPPTLNPIGSQSLPLNFDPVDIDLTGITAGLNTSEAQTLTVTASSNKPGLIPDPVVTYTSPDATGTLTLSPVADAVGTALITVTVTDDGMSSGTAVNTFFRTFSVTVSPNTAPTVDPVDDEYLAMNTGATDVGLSGITSGDENDQTITVEASSSNTQLISDVSVTYTSPDNSATLSFTPAPDQVGVADITVTISDDGGTAFGGANETTMVFSVNVSNNFAPTIDDIDDVIVLMDAAPFDIDLTGITAGSNETQNITITATSDNVALIPDPTVNYTSPGNTGSLTINPVASEFGTAIITVTVTDDGATTFGGINEYTTTFAIDVSGGNLAPTLDAVSSIVINENSGEQTINLSAITDNNGGTQTISIAATSDNSGLITDPVVTYSSPEAIGTISFTPIADQFGTATITIEVSDDGGVQDNGFDTNFHQIEVTVRNAETYKSATSGDLTWDRPEEGVPPGSLTSIISGYHVQPFVVKQDAVYSLKTKTANFDNFLALYKTSFDPNNPLKNVLASSGGDESILGKIEHELIAGRQYYLVTTAEADSEHGSFTNEIAGLGLIQIGSIPTIDPIEDQITDEDTSLDVAVGNISGGAFNSGILVLTASYDESLIASVNIDYTNPESTATLAIIPQPDQHGVATITVTIDNGSITRDEAFSIDIISVNDAPTDLTLSSASVTEGEPVNTVVGTLSVSDVDVADTHTFTLVVGDGDDDNGSFNIDGNQLVLGAVFDDPISGSLSVRIRANDGNGGSVEEIFTLQLNNVNDAPTDLTLSSASVTEGEPVNTVVGTLSVSDDDVADTHTFTLVVGDGDDDNGSFNIDGNQLVLGAVFDDPISGSLSVRIRANDGNGGSVEEIFTLQLNNVNDDPVSISFTSIELTEQTGTDVVIGTFTTADDDADDSHTYVLVTGAGDDHNDMFVIDGANLHLKEVLSKYLSDDFLNVRVRSTDTGEASVEQAFEIPVNIVTGVPENLTQALYAYPNPASDFIYFRGEILVNAELLQIRNLTGQKVAELPASRISSDMKIDVSSFESGIYWVKVFLRDGSAKSFRIAMH</sequence>
<dbReference type="EMBL" id="AMZN01000055">
    <property type="protein sequence ID" value="ELR70224.1"/>
    <property type="molecule type" value="Genomic_DNA"/>
</dbReference>
<comment type="subcellular location">
    <subcellularLocation>
        <location evidence="1">Membrane</location>
        <topology evidence="1">Single-pass membrane protein</topology>
    </subcellularLocation>
</comment>
<feature type="domain" description="Cadherin" evidence="5">
    <location>
        <begin position="1012"/>
        <end position="1112"/>
    </location>
</feature>
<evidence type="ECO:0000256" key="1">
    <source>
        <dbReference type="ARBA" id="ARBA00004167"/>
    </source>
</evidence>
<protein>
    <submittedName>
        <fullName evidence="6">RTX toxin</fullName>
    </submittedName>
</protein>
<comment type="caution">
    <text evidence="6">The sequence shown here is derived from an EMBL/GenBank/DDBJ whole genome shotgun (WGS) entry which is preliminary data.</text>
</comment>
<keyword evidence="3" id="KW-1133">Transmembrane helix</keyword>
<dbReference type="GO" id="GO:0007156">
    <property type="term" value="P:homophilic cell adhesion via plasma membrane adhesion molecules"/>
    <property type="evidence" value="ECO:0007669"/>
    <property type="project" value="InterPro"/>
</dbReference>
<dbReference type="InterPro" id="IPR002126">
    <property type="entry name" value="Cadherin-like_dom"/>
</dbReference>
<dbReference type="PANTHER" id="PTHR24028:SF328">
    <property type="entry name" value="CADHERIN-3"/>
    <property type="match status" value="1"/>
</dbReference>
<accession>L8JRY0</accession>
<proteinExistence type="predicted"/>
<dbReference type="eggNOG" id="COG3210">
    <property type="taxonomic scope" value="Bacteria"/>
</dbReference>
<reference evidence="6 7" key="1">
    <citation type="submission" date="2012-12" db="EMBL/GenBank/DDBJ databases">
        <title>Genome assembly of Fulvivirga imtechensis AK7.</title>
        <authorList>
            <person name="Nupur N."/>
            <person name="Khatri I."/>
            <person name="Kumar R."/>
            <person name="Subramanian S."/>
            <person name="Pinnaka A."/>
        </authorList>
    </citation>
    <scope>NUCLEOTIDE SEQUENCE [LARGE SCALE GENOMIC DNA]</scope>
    <source>
        <strain evidence="6 7">AK7</strain>
    </source>
</reference>
<dbReference type="PANTHER" id="PTHR24028">
    <property type="entry name" value="CADHERIN-87A"/>
    <property type="match status" value="1"/>
</dbReference>
<evidence type="ECO:0000313" key="6">
    <source>
        <dbReference type="EMBL" id="ELR70224.1"/>
    </source>
</evidence>
<dbReference type="InterPro" id="IPR050174">
    <property type="entry name" value="Protocadherin/Cadherin-CA"/>
</dbReference>
<feature type="domain" description="Cadherin" evidence="5">
    <location>
        <begin position="912"/>
        <end position="1012"/>
    </location>
</feature>
<evidence type="ECO:0000259" key="5">
    <source>
        <dbReference type="PROSITE" id="PS50268"/>
    </source>
</evidence>
<organism evidence="6 7">
    <name type="scientific">Fulvivirga imtechensis AK7</name>
    <dbReference type="NCBI Taxonomy" id="1237149"/>
    <lineage>
        <taxon>Bacteria</taxon>
        <taxon>Pseudomonadati</taxon>
        <taxon>Bacteroidota</taxon>
        <taxon>Cytophagia</taxon>
        <taxon>Cytophagales</taxon>
        <taxon>Fulvivirgaceae</taxon>
        <taxon>Fulvivirga</taxon>
    </lineage>
</organism>
<dbReference type="SMART" id="SM00736">
    <property type="entry name" value="CADG"/>
    <property type="match status" value="2"/>
</dbReference>
<dbReference type="InterPro" id="IPR006644">
    <property type="entry name" value="Cadg"/>
</dbReference>
<dbReference type="CDD" id="cd11304">
    <property type="entry name" value="Cadherin_repeat"/>
    <property type="match status" value="2"/>
</dbReference>
<dbReference type="Pfam" id="PF18962">
    <property type="entry name" value="Por_Secre_tail"/>
    <property type="match status" value="1"/>
</dbReference>
<keyword evidence="4" id="KW-0325">Glycoprotein</keyword>
<dbReference type="STRING" id="1237149.C900_03909"/>
<keyword evidence="7" id="KW-1185">Reference proteome</keyword>
<dbReference type="Proteomes" id="UP000011135">
    <property type="component" value="Unassembled WGS sequence"/>
</dbReference>
<evidence type="ECO:0000256" key="2">
    <source>
        <dbReference type="ARBA" id="ARBA00022692"/>
    </source>
</evidence>
<dbReference type="eggNOG" id="COG3209">
    <property type="taxonomic scope" value="Bacteria"/>
</dbReference>
<evidence type="ECO:0000256" key="3">
    <source>
        <dbReference type="ARBA" id="ARBA00022989"/>
    </source>
</evidence>
<dbReference type="PROSITE" id="PS50268">
    <property type="entry name" value="CADHERIN_2"/>
    <property type="match status" value="2"/>
</dbReference>
<evidence type="ECO:0000256" key="4">
    <source>
        <dbReference type="ARBA" id="ARBA00023180"/>
    </source>
</evidence>
<evidence type="ECO:0000313" key="7">
    <source>
        <dbReference type="Proteomes" id="UP000011135"/>
    </source>
</evidence>
<dbReference type="InterPro" id="IPR026444">
    <property type="entry name" value="Secre_tail"/>
</dbReference>
<name>L8JRY0_9BACT</name>
<dbReference type="SUPFAM" id="SSF49313">
    <property type="entry name" value="Cadherin-like"/>
    <property type="match status" value="2"/>
</dbReference>
<dbReference type="PATRIC" id="fig|1237149.3.peg.3671"/>
<gene>
    <name evidence="6" type="ORF">C900_03909</name>
</gene>
<keyword evidence="2" id="KW-0812">Transmembrane</keyword>
<keyword evidence="3" id="KW-0472">Membrane</keyword>
<dbReference type="NCBIfam" id="TIGR04183">
    <property type="entry name" value="Por_Secre_tail"/>
    <property type="match status" value="1"/>
</dbReference>
<dbReference type="Gene3D" id="2.60.40.60">
    <property type="entry name" value="Cadherins"/>
    <property type="match status" value="2"/>
</dbReference>